<dbReference type="AlphaFoldDB" id="A0A914WMT4"/>
<sequence length="310" mass="34131">MAVVDGRCERGDQTADESDGDVEASGRAGRSRIPSPPRFLAYIPIHPSPRRCRLEAASATLLPRMTQSLGAEPDPALLAVNSLSLSHIVPSSRPVLEERQESVRRSQWEKPRTATDEPVVRVEDDSDDCKGARQQGVRRLNESRLVAKQRAPADLRPQRRSLPAIAPESSVVAAVVAVWQVFIGFRSYVVLSPRAPHVTARSNRRPPADGQKTKRRVTTPTLFVLGLNEATQPPAGLRLARRPTDHQQRRPRAGSRKNCRLAARGVRQSDSRRDPTAPSTLPPPPGSVERECMECFSEKFAPDCGSFIVI</sequence>
<dbReference type="WBParaSite" id="PSAMB.scaffold4318size15013.g24013.t1">
    <property type="protein sequence ID" value="PSAMB.scaffold4318size15013.g24013.t1"/>
    <property type="gene ID" value="PSAMB.scaffold4318size15013.g24013"/>
</dbReference>
<dbReference type="Proteomes" id="UP000887566">
    <property type="component" value="Unplaced"/>
</dbReference>
<evidence type="ECO:0000256" key="1">
    <source>
        <dbReference type="SAM" id="MobiDB-lite"/>
    </source>
</evidence>
<evidence type="ECO:0000313" key="3">
    <source>
        <dbReference type="WBParaSite" id="PSAMB.scaffold4318size15013.g24013.t1"/>
    </source>
</evidence>
<feature type="region of interest" description="Disordered" evidence="1">
    <location>
        <begin position="98"/>
        <end position="118"/>
    </location>
</feature>
<feature type="region of interest" description="Disordered" evidence="1">
    <location>
        <begin position="1"/>
        <end position="38"/>
    </location>
</feature>
<keyword evidence="2" id="KW-1185">Reference proteome</keyword>
<protein>
    <submittedName>
        <fullName evidence="3">Uncharacterized protein</fullName>
    </submittedName>
</protein>
<reference evidence="3" key="1">
    <citation type="submission" date="2022-11" db="UniProtKB">
        <authorList>
            <consortium name="WormBaseParasite"/>
        </authorList>
    </citation>
    <scope>IDENTIFICATION</scope>
</reference>
<feature type="region of interest" description="Disordered" evidence="1">
    <location>
        <begin position="233"/>
        <end position="288"/>
    </location>
</feature>
<organism evidence="2 3">
    <name type="scientific">Plectus sambesii</name>
    <dbReference type="NCBI Taxonomy" id="2011161"/>
    <lineage>
        <taxon>Eukaryota</taxon>
        <taxon>Metazoa</taxon>
        <taxon>Ecdysozoa</taxon>
        <taxon>Nematoda</taxon>
        <taxon>Chromadorea</taxon>
        <taxon>Plectida</taxon>
        <taxon>Plectina</taxon>
        <taxon>Plectoidea</taxon>
        <taxon>Plectidae</taxon>
        <taxon>Plectus</taxon>
    </lineage>
</organism>
<name>A0A914WMT4_9BILA</name>
<feature type="region of interest" description="Disordered" evidence="1">
    <location>
        <begin position="197"/>
        <end position="219"/>
    </location>
</feature>
<evidence type="ECO:0000313" key="2">
    <source>
        <dbReference type="Proteomes" id="UP000887566"/>
    </source>
</evidence>
<proteinExistence type="predicted"/>
<accession>A0A914WMT4</accession>
<feature type="compositionally biased region" description="Basic and acidic residues" evidence="1">
    <location>
        <begin position="1"/>
        <end position="13"/>
    </location>
</feature>
<feature type="compositionally biased region" description="Basic residues" evidence="1">
    <location>
        <begin position="249"/>
        <end position="259"/>
    </location>
</feature>